<feature type="transmembrane region" description="Helical" evidence="1">
    <location>
        <begin position="43"/>
        <end position="64"/>
    </location>
</feature>
<keyword evidence="3" id="KW-1185">Reference proteome</keyword>
<keyword evidence="1" id="KW-1133">Transmembrane helix</keyword>
<proteinExistence type="predicted"/>
<evidence type="ECO:0000313" key="2">
    <source>
        <dbReference type="EMBL" id="RPA91779.1"/>
    </source>
</evidence>
<protein>
    <recommendedName>
        <fullName evidence="4">Transmembrane protein</fullName>
    </recommendedName>
</protein>
<dbReference type="AlphaFoldDB" id="A0A3N4J0I6"/>
<dbReference type="EMBL" id="ML120488">
    <property type="protein sequence ID" value="RPA91779.1"/>
    <property type="molecule type" value="Genomic_DNA"/>
</dbReference>
<organism evidence="2 3">
    <name type="scientific">Choiromyces venosus 120613-1</name>
    <dbReference type="NCBI Taxonomy" id="1336337"/>
    <lineage>
        <taxon>Eukaryota</taxon>
        <taxon>Fungi</taxon>
        <taxon>Dikarya</taxon>
        <taxon>Ascomycota</taxon>
        <taxon>Pezizomycotina</taxon>
        <taxon>Pezizomycetes</taxon>
        <taxon>Pezizales</taxon>
        <taxon>Tuberaceae</taxon>
        <taxon>Choiromyces</taxon>
    </lineage>
</organism>
<dbReference type="Proteomes" id="UP000276215">
    <property type="component" value="Unassembled WGS sequence"/>
</dbReference>
<gene>
    <name evidence="2" type="ORF">L873DRAFT_1818801</name>
</gene>
<reference evidence="2 3" key="1">
    <citation type="journal article" date="2018" name="Nat. Ecol. Evol.">
        <title>Pezizomycetes genomes reveal the molecular basis of ectomycorrhizal truffle lifestyle.</title>
        <authorList>
            <person name="Murat C."/>
            <person name="Payen T."/>
            <person name="Noel B."/>
            <person name="Kuo A."/>
            <person name="Morin E."/>
            <person name="Chen J."/>
            <person name="Kohler A."/>
            <person name="Krizsan K."/>
            <person name="Balestrini R."/>
            <person name="Da Silva C."/>
            <person name="Montanini B."/>
            <person name="Hainaut M."/>
            <person name="Levati E."/>
            <person name="Barry K.W."/>
            <person name="Belfiori B."/>
            <person name="Cichocki N."/>
            <person name="Clum A."/>
            <person name="Dockter R.B."/>
            <person name="Fauchery L."/>
            <person name="Guy J."/>
            <person name="Iotti M."/>
            <person name="Le Tacon F."/>
            <person name="Lindquist E.A."/>
            <person name="Lipzen A."/>
            <person name="Malagnac F."/>
            <person name="Mello A."/>
            <person name="Molinier V."/>
            <person name="Miyauchi S."/>
            <person name="Poulain J."/>
            <person name="Riccioni C."/>
            <person name="Rubini A."/>
            <person name="Sitrit Y."/>
            <person name="Splivallo R."/>
            <person name="Traeger S."/>
            <person name="Wang M."/>
            <person name="Zifcakova L."/>
            <person name="Wipf D."/>
            <person name="Zambonelli A."/>
            <person name="Paolocci F."/>
            <person name="Nowrousian M."/>
            <person name="Ottonello S."/>
            <person name="Baldrian P."/>
            <person name="Spatafora J.W."/>
            <person name="Henrissat B."/>
            <person name="Nagy L.G."/>
            <person name="Aury J.M."/>
            <person name="Wincker P."/>
            <person name="Grigoriev I.V."/>
            <person name="Bonfante P."/>
            <person name="Martin F.M."/>
        </authorList>
    </citation>
    <scope>NUCLEOTIDE SEQUENCE [LARGE SCALE GENOMIC DNA]</scope>
    <source>
        <strain evidence="2 3">120613-1</strain>
    </source>
</reference>
<keyword evidence="1" id="KW-0472">Membrane</keyword>
<keyword evidence="1" id="KW-0812">Transmembrane</keyword>
<evidence type="ECO:0000256" key="1">
    <source>
        <dbReference type="SAM" id="Phobius"/>
    </source>
</evidence>
<evidence type="ECO:0008006" key="4">
    <source>
        <dbReference type="Google" id="ProtNLM"/>
    </source>
</evidence>
<accession>A0A3N4J0I6</accession>
<name>A0A3N4J0I6_9PEZI</name>
<sequence length="80" mass="9468">MSWPMVFGEGAVAIHFEMQKKGEKKELSKVCSGLRLPRWLLRYVNVAYCGYFFLFAFIVMRSLLGVGRLKRFWSVWEMQL</sequence>
<evidence type="ECO:0000313" key="3">
    <source>
        <dbReference type="Proteomes" id="UP000276215"/>
    </source>
</evidence>